<keyword evidence="1" id="KW-0812">Transmembrane</keyword>
<keyword evidence="1" id="KW-0472">Membrane</keyword>
<evidence type="ECO:0000313" key="6">
    <source>
        <dbReference type="EMBL" id="CAB4970793.1"/>
    </source>
</evidence>
<accession>A0A6J6VFK2</accession>
<evidence type="ECO:0000256" key="1">
    <source>
        <dbReference type="SAM" id="Phobius"/>
    </source>
</evidence>
<proteinExistence type="predicted"/>
<dbReference type="CDD" id="cd11614">
    <property type="entry name" value="SAF_CpaB_FlgA_like"/>
    <property type="match status" value="1"/>
</dbReference>
<evidence type="ECO:0000313" key="5">
    <source>
        <dbReference type="EMBL" id="CAB4941169.1"/>
    </source>
</evidence>
<dbReference type="EMBL" id="CAESAE010000005">
    <property type="protein sequence ID" value="CAB4340257.1"/>
    <property type="molecule type" value="Genomic_DNA"/>
</dbReference>
<name>A0A6J6VFK2_9ZZZZ</name>
<organism evidence="4">
    <name type="scientific">freshwater metagenome</name>
    <dbReference type="NCBI Taxonomy" id="449393"/>
    <lineage>
        <taxon>unclassified sequences</taxon>
        <taxon>metagenomes</taxon>
        <taxon>ecological metagenomes</taxon>
    </lineage>
</organism>
<evidence type="ECO:0000313" key="2">
    <source>
        <dbReference type="EMBL" id="CAB4340257.1"/>
    </source>
</evidence>
<keyword evidence="1" id="KW-1133">Transmembrane helix</keyword>
<gene>
    <name evidence="3" type="ORF">UFOPK2718_01353</name>
    <name evidence="4" type="ORF">UFOPK2936_00156</name>
    <name evidence="5" type="ORF">UFOPK3779_00540</name>
    <name evidence="6" type="ORF">UFOPK3913_00393</name>
    <name evidence="2" type="ORF">UFOPK4107_00939</name>
    <name evidence="7" type="ORF">UFOPK4403_00273</name>
</gene>
<evidence type="ECO:0000313" key="3">
    <source>
        <dbReference type="EMBL" id="CAB4732536.1"/>
    </source>
</evidence>
<dbReference type="EMBL" id="CAEZZW010000001">
    <property type="protein sequence ID" value="CAB4770444.1"/>
    <property type="molecule type" value="Genomic_DNA"/>
</dbReference>
<dbReference type="EMBL" id="CAFBOC010000003">
    <property type="protein sequence ID" value="CAB4970793.1"/>
    <property type="molecule type" value="Genomic_DNA"/>
</dbReference>
<reference evidence="4" key="1">
    <citation type="submission" date="2020-05" db="EMBL/GenBank/DDBJ databases">
        <authorList>
            <person name="Chiriac C."/>
            <person name="Salcher M."/>
            <person name="Ghai R."/>
            <person name="Kavagutti S V."/>
        </authorList>
    </citation>
    <scope>NUCLEOTIDE SEQUENCE</scope>
</reference>
<feature type="transmembrane region" description="Helical" evidence="1">
    <location>
        <begin position="28"/>
        <end position="49"/>
    </location>
</feature>
<dbReference type="EMBL" id="CAFBQX010000001">
    <property type="protein sequence ID" value="CAB5070089.1"/>
    <property type="molecule type" value="Genomic_DNA"/>
</dbReference>
<dbReference type="AlphaFoldDB" id="A0A6J6VFK2"/>
<sequence>MDKKIEIDTLLSKFLTMTSYKKRSRTRLVTAIAIICASFISAFILSVVANHSVIMWVTVRALPTGHTVVAADVIGRAVALPAGNAVYFSADRDITGEIVLRTIGAGELLAVSALSQDPSVLEATAVPLSVHGSDIPNGLQAGEVVNLYHVGDSRLSQEVTHPSLLLSHAFIVGVDRKGQNLGGDLTLTISMNVKSVLEVLDATASGRVVVVRVNG</sequence>
<evidence type="ECO:0000313" key="7">
    <source>
        <dbReference type="EMBL" id="CAB5070089.1"/>
    </source>
</evidence>
<evidence type="ECO:0000313" key="4">
    <source>
        <dbReference type="EMBL" id="CAB4770444.1"/>
    </source>
</evidence>
<dbReference type="EMBL" id="CAEZYM010000016">
    <property type="protein sequence ID" value="CAB4732536.1"/>
    <property type="molecule type" value="Genomic_DNA"/>
</dbReference>
<dbReference type="EMBL" id="CAFBNH010000003">
    <property type="protein sequence ID" value="CAB4941169.1"/>
    <property type="molecule type" value="Genomic_DNA"/>
</dbReference>
<protein>
    <submittedName>
        <fullName evidence="4">Unannotated protein</fullName>
    </submittedName>
</protein>